<dbReference type="SUPFAM" id="SSF51905">
    <property type="entry name" value="FAD/NAD(P)-binding domain"/>
    <property type="match status" value="1"/>
</dbReference>
<evidence type="ECO:0000256" key="3">
    <source>
        <dbReference type="ARBA" id="ARBA00022827"/>
    </source>
</evidence>
<evidence type="ECO:0000256" key="1">
    <source>
        <dbReference type="ARBA" id="ARBA00001974"/>
    </source>
</evidence>
<dbReference type="EMBL" id="ML986766">
    <property type="protein sequence ID" value="KAF2258399.1"/>
    <property type="molecule type" value="Genomic_DNA"/>
</dbReference>
<feature type="chain" id="PRO_5040257619" evidence="6">
    <location>
        <begin position="17"/>
        <end position="408"/>
    </location>
</feature>
<proteinExistence type="predicted"/>
<evidence type="ECO:0000256" key="5">
    <source>
        <dbReference type="ARBA" id="ARBA00023033"/>
    </source>
</evidence>
<dbReference type="PANTHER" id="PTHR47178:SF6">
    <property type="entry name" value="FAD-BINDING DOMAIN-CONTAINING PROTEIN"/>
    <property type="match status" value="1"/>
</dbReference>
<comment type="cofactor">
    <cofactor evidence="1">
        <name>FAD</name>
        <dbReference type="ChEBI" id="CHEBI:57692"/>
    </cofactor>
</comment>
<dbReference type="Proteomes" id="UP000800093">
    <property type="component" value="Unassembled WGS sequence"/>
</dbReference>
<dbReference type="PRINTS" id="PR00420">
    <property type="entry name" value="RNGMNOXGNASE"/>
</dbReference>
<evidence type="ECO:0000256" key="6">
    <source>
        <dbReference type="SAM" id="SignalP"/>
    </source>
</evidence>
<dbReference type="Pfam" id="PF13450">
    <property type="entry name" value="NAD_binding_8"/>
    <property type="match status" value="1"/>
</dbReference>
<evidence type="ECO:0000259" key="7">
    <source>
        <dbReference type="Pfam" id="PF01494"/>
    </source>
</evidence>
<evidence type="ECO:0000256" key="2">
    <source>
        <dbReference type="ARBA" id="ARBA00022630"/>
    </source>
</evidence>
<dbReference type="InterPro" id="IPR002938">
    <property type="entry name" value="FAD-bd"/>
</dbReference>
<dbReference type="PANTHER" id="PTHR47178">
    <property type="entry name" value="MONOOXYGENASE, FAD-BINDING"/>
    <property type="match status" value="1"/>
</dbReference>
<keyword evidence="9" id="KW-1185">Reference proteome</keyword>
<dbReference type="Pfam" id="PF01494">
    <property type="entry name" value="FAD_binding_3"/>
    <property type="match status" value="1"/>
</dbReference>
<feature type="signal peptide" evidence="6">
    <location>
        <begin position="1"/>
        <end position="16"/>
    </location>
</feature>
<reference evidence="9" key="1">
    <citation type="journal article" date="2020" name="Stud. Mycol.">
        <title>101 Dothideomycetes genomes: A test case for predicting lifestyles and emergence of pathogens.</title>
        <authorList>
            <person name="Haridas S."/>
            <person name="Albert R."/>
            <person name="Binder M."/>
            <person name="Bloem J."/>
            <person name="LaButti K."/>
            <person name="Salamov A."/>
            <person name="Andreopoulos B."/>
            <person name="Baker S."/>
            <person name="Barry K."/>
            <person name="Bills G."/>
            <person name="Bluhm B."/>
            <person name="Cannon C."/>
            <person name="Castanera R."/>
            <person name="Culley D."/>
            <person name="Daum C."/>
            <person name="Ezra D."/>
            <person name="Gonzalez J."/>
            <person name="Henrissat B."/>
            <person name="Kuo A."/>
            <person name="Liang C."/>
            <person name="Lipzen A."/>
            <person name="Lutzoni F."/>
            <person name="Magnuson J."/>
            <person name="Mondo S."/>
            <person name="Nolan M."/>
            <person name="Ohm R."/>
            <person name="Pangilinan J."/>
            <person name="Park H.-J."/>
            <person name="Ramirez L."/>
            <person name="Alfaro M."/>
            <person name="Sun H."/>
            <person name="Tritt A."/>
            <person name="Yoshinaga Y."/>
            <person name="Zwiers L.-H."/>
            <person name="Turgeon B."/>
            <person name="Goodwin S."/>
            <person name="Spatafora J."/>
            <person name="Crous P."/>
            <person name="Grigoriev I."/>
        </authorList>
    </citation>
    <scope>NUCLEOTIDE SEQUENCE [LARGE SCALE GENOMIC DNA]</scope>
    <source>
        <strain evidence="9">CBS 304.66</strain>
    </source>
</reference>
<dbReference type="GO" id="GO:0004497">
    <property type="term" value="F:monooxygenase activity"/>
    <property type="evidence" value="ECO:0007669"/>
    <property type="project" value="UniProtKB-KW"/>
</dbReference>
<name>A0A9P4JWD8_9PLEO</name>
<keyword evidence="6" id="KW-0732">Signal</keyword>
<evidence type="ECO:0000313" key="9">
    <source>
        <dbReference type="Proteomes" id="UP000800093"/>
    </source>
</evidence>
<keyword evidence="4" id="KW-0560">Oxidoreductase</keyword>
<keyword evidence="3" id="KW-0274">FAD</keyword>
<dbReference type="OrthoDB" id="47494at2759"/>
<gene>
    <name evidence="8" type="ORF">CC78DRAFT_587200</name>
</gene>
<keyword evidence="5" id="KW-0503">Monooxygenase</keyword>
<keyword evidence="2" id="KW-0285">Flavoprotein</keyword>
<protein>
    <submittedName>
        <fullName evidence="8">FAD/NAD(P)-binding domain-containing protein</fullName>
    </submittedName>
</protein>
<comment type="caution">
    <text evidence="8">The sequence shown here is derived from an EMBL/GenBank/DDBJ whole genome shotgun (WGS) entry which is preliminary data.</text>
</comment>
<organism evidence="8 9">
    <name type="scientific">Lojkania enalia</name>
    <dbReference type="NCBI Taxonomy" id="147567"/>
    <lineage>
        <taxon>Eukaryota</taxon>
        <taxon>Fungi</taxon>
        <taxon>Dikarya</taxon>
        <taxon>Ascomycota</taxon>
        <taxon>Pezizomycotina</taxon>
        <taxon>Dothideomycetes</taxon>
        <taxon>Pleosporomycetidae</taxon>
        <taxon>Pleosporales</taxon>
        <taxon>Pleosporales incertae sedis</taxon>
        <taxon>Lojkania</taxon>
    </lineage>
</organism>
<sequence length="408" mass="45540">MHVLIIGAGLGGLTLAQTLRKQGISYEVFERDEDQNGRFQGWAIALHTIIDEFLSALPADMPDLKESTDHLAPLDLRHQFAYYYGGRDGCFGLEDSPETPFIRAERSRLRKWLLTNIPVQWGKALTDIKQDDEGVSLFFKNGTTARGDIVVGADGAHSVARQHLLQKPSKEQLQLVPLMAIVGELDLSGEAFKRQLELGHSAYNLINPELGFIGFVGLHYVYPDAQSGRFYWMFMQPDSENITDSKHWLQTSSQQEKLDHVLNTVSGLSPKLREIFELTPADGVRKEPHIWRDLELDSLPSSRVALLGDAAHAMTPSRGEGAFHAFIDAMKLSKTITHLQADNKFKDIEAVKTAVSEYHSEMLRRGTAAVRASRSSYQDAKKRAETGEHFTSGMKPLSIEPVVLMTKA</sequence>
<dbReference type="GO" id="GO:0071949">
    <property type="term" value="F:FAD binding"/>
    <property type="evidence" value="ECO:0007669"/>
    <property type="project" value="InterPro"/>
</dbReference>
<evidence type="ECO:0000256" key="4">
    <source>
        <dbReference type="ARBA" id="ARBA00023002"/>
    </source>
</evidence>
<dbReference type="InterPro" id="IPR036188">
    <property type="entry name" value="FAD/NAD-bd_sf"/>
</dbReference>
<dbReference type="AlphaFoldDB" id="A0A9P4JWD8"/>
<feature type="domain" description="FAD-binding" evidence="7">
    <location>
        <begin position="117"/>
        <end position="372"/>
    </location>
</feature>
<dbReference type="Gene3D" id="3.50.50.60">
    <property type="entry name" value="FAD/NAD(P)-binding domain"/>
    <property type="match status" value="1"/>
</dbReference>
<accession>A0A9P4JWD8</accession>
<evidence type="ECO:0000313" key="8">
    <source>
        <dbReference type="EMBL" id="KAF2258399.1"/>
    </source>
</evidence>